<organism evidence="1">
    <name type="scientific">Cucumis melo</name>
    <name type="common">Muskmelon</name>
    <dbReference type="NCBI Taxonomy" id="3656"/>
    <lineage>
        <taxon>Eukaryota</taxon>
        <taxon>Viridiplantae</taxon>
        <taxon>Streptophyta</taxon>
        <taxon>Embryophyta</taxon>
        <taxon>Tracheophyta</taxon>
        <taxon>Spermatophyta</taxon>
        <taxon>Magnoliopsida</taxon>
        <taxon>eudicotyledons</taxon>
        <taxon>Gunneridae</taxon>
        <taxon>Pentapetalae</taxon>
        <taxon>rosids</taxon>
        <taxon>fabids</taxon>
        <taxon>Cucurbitales</taxon>
        <taxon>Cucurbitaceae</taxon>
        <taxon>Benincaseae</taxon>
        <taxon>Cucumis</taxon>
    </lineage>
</organism>
<proteinExistence type="predicted"/>
<protein>
    <submittedName>
        <fullName evidence="1">Uncharacterized protein</fullName>
    </submittedName>
</protein>
<dbReference type="EnsemblPlants" id="MELO3C029470.2.1">
    <property type="protein sequence ID" value="MELO3C029470.2.1"/>
    <property type="gene ID" value="MELO3C029470.2"/>
</dbReference>
<reference evidence="1" key="1">
    <citation type="submission" date="2023-03" db="UniProtKB">
        <authorList>
            <consortium name="EnsemblPlants"/>
        </authorList>
    </citation>
    <scope>IDENTIFICATION</scope>
</reference>
<accession>A0A9I9E6K0</accession>
<sequence>MSAQKTRIEDGLQLHLKMTCQLTLLLTGPYNVSPTANLSNFVVSDSLFVIEGMPEELYKTIALWFESFRFSI</sequence>
<dbReference type="AlphaFoldDB" id="A0A9I9E6K0"/>
<dbReference type="Gramene" id="MELO3C029470.2.1">
    <property type="protein sequence ID" value="MELO3C029470.2.1"/>
    <property type="gene ID" value="MELO3C029470.2"/>
</dbReference>
<name>A0A9I9E6K0_CUCME</name>
<evidence type="ECO:0000313" key="1">
    <source>
        <dbReference type="EnsemblPlants" id="MELO3C029470.2.1"/>
    </source>
</evidence>